<dbReference type="Pfam" id="PF25597">
    <property type="entry name" value="SH3_retrovirus"/>
    <property type="match status" value="1"/>
</dbReference>
<evidence type="ECO:0000256" key="2">
    <source>
        <dbReference type="SAM" id="MobiDB-lite"/>
    </source>
</evidence>
<dbReference type="SUPFAM" id="SSF53098">
    <property type="entry name" value="Ribonuclease H-like"/>
    <property type="match status" value="1"/>
</dbReference>
<evidence type="ECO:0000313" key="5">
    <source>
        <dbReference type="Proteomes" id="UP001428341"/>
    </source>
</evidence>
<reference evidence="4 5" key="1">
    <citation type="submission" date="2024-05" db="EMBL/GenBank/DDBJ databases">
        <title>Haplotype-resolved chromosome-level genome assembly of Huyou (Citrus changshanensis).</title>
        <authorList>
            <person name="Miao C."/>
            <person name="Chen W."/>
            <person name="Wu Y."/>
            <person name="Wang L."/>
            <person name="Zhao S."/>
            <person name="Grierson D."/>
            <person name="Xu C."/>
            <person name="Chen K."/>
        </authorList>
    </citation>
    <scope>NUCLEOTIDE SEQUENCE [LARGE SCALE GENOMIC DNA]</scope>
    <source>
        <strain evidence="4">01-14</strain>
        <tissue evidence="4">Leaf</tissue>
    </source>
</reference>
<dbReference type="Proteomes" id="UP001428341">
    <property type="component" value="Unassembled WGS sequence"/>
</dbReference>
<evidence type="ECO:0000256" key="1">
    <source>
        <dbReference type="ARBA" id="ARBA00022750"/>
    </source>
</evidence>
<dbReference type="EMBL" id="JBCGBO010000005">
    <property type="protein sequence ID" value="KAK9200192.1"/>
    <property type="molecule type" value="Genomic_DNA"/>
</dbReference>
<name>A0AAP0M8Z5_9ROSI</name>
<feature type="compositionally biased region" description="Polar residues" evidence="2">
    <location>
        <begin position="538"/>
        <end position="560"/>
    </location>
</feature>
<dbReference type="Gene3D" id="3.30.420.10">
    <property type="entry name" value="Ribonuclease H-like superfamily/Ribonuclease H"/>
    <property type="match status" value="1"/>
</dbReference>
<dbReference type="PROSITE" id="PS50994">
    <property type="entry name" value="INTEGRASE"/>
    <property type="match status" value="1"/>
</dbReference>
<dbReference type="CDD" id="cd09272">
    <property type="entry name" value="RNase_HI_RT_Ty1"/>
    <property type="match status" value="1"/>
</dbReference>
<proteinExistence type="predicted"/>
<dbReference type="GO" id="GO:0003676">
    <property type="term" value="F:nucleic acid binding"/>
    <property type="evidence" value="ECO:0007669"/>
    <property type="project" value="InterPro"/>
</dbReference>
<dbReference type="InterPro" id="IPR013103">
    <property type="entry name" value="RVT_2"/>
</dbReference>
<feature type="compositionally biased region" description="Low complexity" evidence="2">
    <location>
        <begin position="123"/>
        <end position="136"/>
    </location>
</feature>
<feature type="compositionally biased region" description="Polar residues" evidence="2">
    <location>
        <begin position="161"/>
        <end position="170"/>
    </location>
</feature>
<dbReference type="PANTHER" id="PTHR11439">
    <property type="entry name" value="GAG-POL-RELATED RETROTRANSPOSON"/>
    <property type="match status" value="1"/>
</dbReference>
<feature type="compositionally biased region" description="Pro residues" evidence="2">
    <location>
        <begin position="574"/>
        <end position="593"/>
    </location>
</feature>
<feature type="region of interest" description="Disordered" evidence="2">
    <location>
        <begin position="538"/>
        <end position="599"/>
    </location>
</feature>
<keyword evidence="5" id="KW-1185">Reference proteome</keyword>
<protein>
    <recommendedName>
        <fullName evidence="3">Integrase catalytic domain-containing protein</fullName>
    </recommendedName>
</protein>
<dbReference type="PANTHER" id="PTHR11439:SF463">
    <property type="entry name" value="REVERSE TRANSCRIPTASE TY1_COPIA-TYPE DOMAIN-CONTAINING PROTEIN"/>
    <property type="match status" value="1"/>
</dbReference>
<dbReference type="InterPro" id="IPR012337">
    <property type="entry name" value="RNaseH-like_sf"/>
</dbReference>
<comment type="caution">
    <text evidence="4">The sequence shown here is derived from an EMBL/GenBank/DDBJ whole genome shotgun (WGS) entry which is preliminary data.</text>
</comment>
<dbReference type="Pfam" id="PF07727">
    <property type="entry name" value="RVT_2"/>
    <property type="match status" value="1"/>
</dbReference>
<evidence type="ECO:0000259" key="3">
    <source>
        <dbReference type="PROSITE" id="PS50994"/>
    </source>
</evidence>
<organism evidence="4 5">
    <name type="scientific">Citrus x changshan-huyou</name>
    <dbReference type="NCBI Taxonomy" id="2935761"/>
    <lineage>
        <taxon>Eukaryota</taxon>
        <taxon>Viridiplantae</taxon>
        <taxon>Streptophyta</taxon>
        <taxon>Embryophyta</taxon>
        <taxon>Tracheophyta</taxon>
        <taxon>Spermatophyta</taxon>
        <taxon>Magnoliopsida</taxon>
        <taxon>eudicotyledons</taxon>
        <taxon>Gunneridae</taxon>
        <taxon>Pentapetalae</taxon>
        <taxon>rosids</taxon>
        <taxon>malvids</taxon>
        <taxon>Sapindales</taxon>
        <taxon>Rutaceae</taxon>
        <taxon>Aurantioideae</taxon>
        <taxon>Citrus</taxon>
    </lineage>
</organism>
<keyword evidence="1" id="KW-0064">Aspartyl protease</keyword>
<keyword evidence="1" id="KW-0378">Hydrolase</keyword>
<dbReference type="InterPro" id="IPR043502">
    <property type="entry name" value="DNA/RNA_pol_sf"/>
</dbReference>
<sequence>MNLNSSQSTQLHKLLSNLPPPTISPGKFNLKHSLLAMICLATLMEPQWRKKILDGLGDDYKELVRAVQARDTSIFFDELHEKLLSFEATFSATTKSEIHLPVTANLTNKTTPINTNWRPHKTNPNWRPNNSSSSGNTGWRPPATNPGWRPPATNLGYPPMATNSGTSIRSNRPPPRPYQGYCQICGIQGPTAKRCPSFQLVPIQSSIASAPPTTNSTTHWQPRAHYAANTTTNKSSWLLDSGASHHITTDLNNLSLHAPYTGSDDVMIGDGTGLSISHTGSASLPTRTTTFTLNDVLCVPAMKKNLISISQFCISNNASVEFLPFSFHVKDLRTRAILLTSNTKDRVGKYMALKDYLSLHGISHLTTPPHTLEHNGYSERRHRHIVETGLTLLSHALLPLTFWPHAFATAVYLISRLPTTTLNLSSPYELIFHKSPNYSKLKAFRCLCYPWLRPYTSHKLNPRSKPCVFLGYSLSQSAYLCLEPSTSKIYVSRHVQFVESVFPYTSLHTTLPRPTSTTISTWIPLVLTVSIPTSLQQASNTPSAASSQELSLPKATSQPVDPTPHEALLARQPSLPPSPPTTEPDIPIPPPPQHSMTTRAKKNITKPIQKLNLHTHKPTSQNAAPISISQALKDHNWRQAMSEEYDALVRNGTWELVPPDGISNMVGCKWIFRIKRHSDGSIDRFKARLVAKGFHQRPGVDYHETSSPVVKPTTVRLVLSIAINNGWSLRQLDVNNAFLQGRLSENVFIAQPPGFVDHDHPSYVCKLHKGIYGLKQAPQAWYHELRQFLLASGFKNSHSDTSLFVLRSSHHVLYLLVYVDDIIVTGSNDAFVSQFVDCLAQRFSLKDLGPLSYFLGVEVVPHRLGILLSQKRYIEDLLKRTNMDNAKPVLTPLPTSSAAISLTSGTPLSDPTPYRVVVGSLQYLSFTRPDISFAVNRMAQFMHQPTTKHWVLVKHILRYLSGTLDKGLLLYRNSPLTLHGFADSLHAFLDADWAGNKDDYSSTNAYLIRKEGFKHRDCYVVRPTLPTSTPPSFPGLRIPLSKPPRLQMLTLDFQGVNGPLQQEIIPNLLTQKQQTVARSSTEAEYRSIAATDAELRWVCSLISELGIGLPNSPVVYCDNVGATQLSSNPIFHSRMKHVAVDYHLIRDQVQSGLLRVAHVSSVDQLADLLTKPLPTSQFLLLRDKIGLSTRGLS</sequence>
<dbReference type="SUPFAM" id="SSF56672">
    <property type="entry name" value="DNA/RNA polymerases"/>
    <property type="match status" value="1"/>
</dbReference>
<dbReference type="InterPro" id="IPR057670">
    <property type="entry name" value="SH3_retrovirus"/>
</dbReference>
<gene>
    <name evidence="4" type="ORF">WN944_015388</name>
</gene>
<dbReference type="InterPro" id="IPR054722">
    <property type="entry name" value="PolX-like_BBD"/>
</dbReference>
<dbReference type="InterPro" id="IPR001584">
    <property type="entry name" value="Integrase_cat-core"/>
</dbReference>
<dbReference type="GO" id="GO:0015074">
    <property type="term" value="P:DNA integration"/>
    <property type="evidence" value="ECO:0007669"/>
    <property type="project" value="InterPro"/>
</dbReference>
<keyword evidence="1" id="KW-0645">Protease</keyword>
<feature type="domain" description="Integrase catalytic" evidence="3">
    <location>
        <begin position="255"/>
        <end position="435"/>
    </location>
</feature>
<feature type="region of interest" description="Disordered" evidence="2">
    <location>
        <begin position="110"/>
        <end position="175"/>
    </location>
</feature>
<evidence type="ECO:0000313" key="4">
    <source>
        <dbReference type="EMBL" id="KAK9200192.1"/>
    </source>
</evidence>
<dbReference type="Pfam" id="PF22936">
    <property type="entry name" value="Pol_BBD"/>
    <property type="match status" value="1"/>
</dbReference>
<dbReference type="InterPro" id="IPR036397">
    <property type="entry name" value="RNaseH_sf"/>
</dbReference>
<dbReference type="GO" id="GO:0004190">
    <property type="term" value="F:aspartic-type endopeptidase activity"/>
    <property type="evidence" value="ECO:0007669"/>
    <property type="project" value="UniProtKB-KW"/>
</dbReference>
<accession>A0AAP0M8Z5</accession>
<dbReference type="AlphaFoldDB" id="A0AAP0M8Z5"/>